<dbReference type="EMBL" id="KQ982554">
    <property type="protein sequence ID" value="KYQ55134.1"/>
    <property type="molecule type" value="Genomic_DNA"/>
</dbReference>
<reference evidence="2 3" key="1">
    <citation type="submission" date="2015-09" db="EMBL/GenBank/DDBJ databases">
        <title>Trachymyrmex zeteki WGS genome.</title>
        <authorList>
            <person name="Nygaard S."/>
            <person name="Hu H."/>
            <person name="Boomsma J."/>
            <person name="Zhang G."/>
        </authorList>
    </citation>
    <scope>NUCLEOTIDE SEQUENCE [LARGE SCALE GENOMIC DNA]</scope>
    <source>
        <strain evidence="2">Tzet28-1</strain>
        <tissue evidence="2">Whole body</tissue>
    </source>
</reference>
<gene>
    <name evidence="2" type="ORF">ALC60_05986</name>
</gene>
<dbReference type="Proteomes" id="UP000075809">
    <property type="component" value="Unassembled WGS sequence"/>
</dbReference>
<evidence type="ECO:0000313" key="3">
    <source>
        <dbReference type="Proteomes" id="UP000075809"/>
    </source>
</evidence>
<name>A0A151X4C5_9HYME</name>
<feature type="compositionally biased region" description="Basic and acidic residues" evidence="1">
    <location>
        <begin position="46"/>
        <end position="62"/>
    </location>
</feature>
<evidence type="ECO:0000313" key="2">
    <source>
        <dbReference type="EMBL" id="KYQ55134.1"/>
    </source>
</evidence>
<feature type="region of interest" description="Disordered" evidence="1">
    <location>
        <begin position="23"/>
        <end position="76"/>
    </location>
</feature>
<feature type="region of interest" description="Disordered" evidence="1">
    <location>
        <begin position="128"/>
        <end position="150"/>
    </location>
</feature>
<sequence length="164" mass="18135">MGLEVAEAGAGAVGALLFAVEGGGSWGRKGGRRIDPDGAWLTADEAVTRDESRRDGRTEKAPPRFSAPPRGAPLSPNGFWRKLVLAGTGGGAGNHRHIFVHVKKLRLQRGQMPSRQRRPLFTLKLQKTSSHLVPKRRRSRRPRSRPDWSNSKTFELNSKLLLSR</sequence>
<protein>
    <submittedName>
        <fullName evidence="2">Uncharacterized protein</fullName>
    </submittedName>
</protein>
<keyword evidence="3" id="KW-1185">Reference proteome</keyword>
<proteinExistence type="predicted"/>
<dbReference type="AlphaFoldDB" id="A0A151X4C5"/>
<accession>A0A151X4C5</accession>
<evidence type="ECO:0000256" key="1">
    <source>
        <dbReference type="SAM" id="MobiDB-lite"/>
    </source>
</evidence>
<organism evidence="2 3">
    <name type="scientific">Mycetomoellerius zeteki</name>
    <dbReference type="NCBI Taxonomy" id="64791"/>
    <lineage>
        <taxon>Eukaryota</taxon>
        <taxon>Metazoa</taxon>
        <taxon>Ecdysozoa</taxon>
        <taxon>Arthropoda</taxon>
        <taxon>Hexapoda</taxon>
        <taxon>Insecta</taxon>
        <taxon>Pterygota</taxon>
        <taxon>Neoptera</taxon>
        <taxon>Endopterygota</taxon>
        <taxon>Hymenoptera</taxon>
        <taxon>Apocrita</taxon>
        <taxon>Aculeata</taxon>
        <taxon>Formicoidea</taxon>
        <taxon>Formicidae</taxon>
        <taxon>Myrmicinae</taxon>
        <taxon>Mycetomoellerius</taxon>
    </lineage>
</organism>
<feature type="compositionally biased region" description="Basic residues" evidence="1">
    <location>
        <begin position="133"/>
        <end position="143"/>
    </location>
</feature>